<accession>A0A078A9D0</accession>
<gene>
    <name evidence="7" type="primary">Contig19755.g20954</name>
    <name evidence="7" type="ORF">STYLEM_7813</name>
</gene>
<feature type="transmembrane region" description="Helical" evidence="6">
    <location>
        <begin position="128"/>
        <end position="149"/>
    </location>
</feature>
<keyword evidence="5 6" id="KW-0472">Membrane</keyword>
<evidence type="ECO:0000256" key="4">
    <source>
        <dbReference type="ARBA" id="ARBA00022989"/>
    </source>
</evidence>
<dbReference type="PROSITE" id="PS51257">
    <property type="entry name" value="PROKAR_LIPOPROTEIN"/>
    <property type="match status" value="1"/>
</dbReference>
<feature type="transmembrane region" description="Helical" evidence="6">
    <location>
        <begin position="404"/>
        <end position="423"/>
    </location>
</feature>
<dbReference type="InParanoid" id="A0A078A9D0"/>
<feature type="transmembrane region" description="Helical" evidence="6">
    <location>
        <begin position="483"/>
        <end position="501"/>
    </location>
</feature>
<feature type="transmembrane region" description="Helical" evidence="6">
    <location>
        <begin position="371"/>
        <end position="392"/>
    </location>
</feature>
<name>A0A078A9D0_STYLE</name>
<keyword evidence="3 6" id="KW-0812">Transmembrane</keyword>
<evidence type="ECO:0000313" key="7">
    <source>
        <dbReference type="EMBL" id="CDW78829.1"/>
    </source>
</evidence>
<keyword evidence="4 6" id="KW-1133">Transmembrane helix</keyword>
<organism evidence="7 8">
    <name type="scientific">Stylonychia lemnae</name>
    <name type="common">Ciliate</name>
    <dbReference type="NCBI Taxonomy" id="5949"/>
    <lineage>
        <taxon>Eukaryota</taxon>
        <taxon>Sar</taxon>
        <taxon>Alveolata</taxon>
        <taxon>Ciliophora</taxon>
        <taxon>Intramacronucleata</taxon>
        <taxon>Spirotrichea</taxon>
        <taxon>Stichotrichia</taxon>
        <taxon>Sporadotrichida</taxon>
        <taxon>Oxytrichidae</taxon>
        <taxon>Stylonychinae</taxon>
        <taxon>Stylonychia</taxon>
    </lineage>
</organism>
<dbReference type="OrthoDB" id="5086884at2759"/>
<dbReference type="PANTHER" id="PTHR23506">
    <property type="entry name" value="GH10249P"/>
    <property type="match status" value="1"/>
</dbReference>
<feature type="transmembrane region" description="Helical" evidence="6">
    <location>
        <begin position="344"/>
        <end position="364"/>
    </location>
</feature>
<feature type="transmembrane region" description="Helical" evidence="6">
    <location>
        <begin position="444"/>
        <end position="471"/>
    </location>
</feature>
<keyword evidence="2" id="KW-0813">Transport</keyword>
<dbReference type="Gene3D" id="1.20.1250.20">
    <property type="entry name" value="MFS general substrate transporter like domains"/>
    <property type="match status" value="1"/>
</dbReference>
<dbReference type="SUPFAM" id="SSF103473">
    <property type="entry name" value="MFS general substrate transporter"/>
    <property type="match status" value="1"/>
</dbReference>
<dbReference type="Proteomes" id="UP000039865">
    <property type="component" value="Unassembled WGS sequence"/>
</dbReference>
<evidence type="ECO:0000256" key="5">
    <source>
        <dbReference type="ARBA" id="ARBA00023136"/>
    </source>
</evidence>
<feature type="transmembrane region" description="Helical" evidence="6">
    <location>
        <begin position="24"/>
        <end position="40"/>
    </location>
</feature>
<evidence type="ECO:0000256" key="1">
    <source>
        <dbReference type="ARBA" id="ARBA00004141"/>
    </source>
</evidence>
<evidence type="ECO:0000313" key="8">
    <source>
        <dbReference type="Proteomes" id="UP000039865"/>
    </source>
</evidence>
<protein>
    <submittedName>
        <fullName evidence="7">Major facilitator superfamily</fullName>
    </submittedName>
</protein>
<dbReference type="InterPro" id="IPR036259">
    <property type="entry name" value="MFS_trans_sf"/>
</dbReference>
<evidence type="ECO:0000256" key="6">
    <source>
        <dbReference type="SAM" id="Phobius"/>
    </source>
</evidence>
<dbReference type="InterPro" id="IPR050930">
    <property type="entry name" value="MFS_Vesicular_Transporter"/>
</dbReference>
<sequence>MGQKRGSLSFQRPFCLNNSKKKKFQTLLILLYSCNFFIYFKSLQRTYTVVFFFTSLVIGKLQTRLGRRIMSFVFDCWLYWKVYSGYGYRASANSWQYYKSNNYHPLAYAELLIQFPEMQEELVSFMEFGVGYIGPFSFTGALFLFFGIFQNKLINFVTKEAEDKVIQENPFSRLSFTSQSAKITPNIHGAVALIKKKKQANSFARGHISLDSMNVSKNDRNFSHKNLGQSSVGYFDKSIIHSYEANANVIMVTSAEEFQRKIAESGSLNMDPRITDKDDEIPQTSAEFLIRDKTKYDELNYSHIFLTPRGFFAILDVVICCQMYNYCDTILPDFLQETYGYEPYIISLIYIAQNAAFVSTCFIAPKVARRISLVLCVILGQMVQAASCYLIGPSMFFNITPKIYLTIIGFLISGFASPFTLVPPYKELELCLSYHKNKRFDPEAVQDIVSGVFNTAYAMGGIVGPLFGYYTTYFTNFRTTSDIQGLILLASSLIQFFLMYLPQRISEARLNNRLRDSSTLKQSNQNESLIKAKLLSLEYQNKQQKDLSETDSMLEDTKH</sequence>
<dbReference type="AlphaFoldDB" id="A0A078A9D0"/>
<evidence type="ECO:0000256" key="2">
    <source>
        <dbReference type="ARBA" id="ARBA00022448"/>
    </source>
</evidence>
<dbReference type="GO" id="GO:0016020">
    <property type="term" value="C:membrane"/>
    <property type="evidence" value="ECO:0007669"/>
    <property type="project" value="UniProtKB-SubCell"/>
</dbReference>
<comment type="subcellular location">
    <subcellularLocation>
        <location evidence="1">Membrane</location>
        <topology evidence="1">Multi-pass membrane protein</topology>
    </subcellularLocation>
</comment>
<dbReference type="GO" id="GO:0022857">
    <property type="term" value="F:transmembrane transporter activity"/>
    <property type="evidence" value="ECO:0007669"/>
    <property type="project" value="TreeGrafter"/>
</dbReference>
<proteinExistence type="predicted"/>
<keyword evidence="8" id="KW-1185">Reference proteome</keyword>
<evidence type="ECO:0000256" key="3">
    <source>
        <dbReference type="ARBA" id="ARBA00022692"/>
    </source>
</evidence>
<reference evidence="7 8" key="1">
    <citation type="submission" date="2014-06" db="EMBL/GenBank/DDBJ databases">
        <authorList>
            <person name="Swart Estienne"/>
        </authorList>
    </citation>
    <scope>NUCLEOTIDE SEQUENCE [LARGE SCALE GENOMIC DNA]</scope>
    <source>
        <strain evidence="7 8">130c</strain>
    </source>
</reference>
<dbReference type="EMBL" id="CCKQ01007457">
    <property type="protein sequence ID" value="CDW78829.1"/>
    <property type="molecule type" value="Genomic_DNA"/>
</dbReference>
<dbReference type="PANTHER" id="PTHR23506:SF26">
    <property type="entry name" value="MFS-TYPE TRANSPORTER SLC18B1"/>
    <property type="match status" value="1"/>
</dbReference>